<proteinExistence type="predicted"/>
<dbReference type="Proteomes" id="UP000243459">
    <property type="component" value="Chromosome 6"/>
</dbReference>
<name>A0A5P1EN30_ASPOF</name>
<dbReference type="AlphaFoldDB" id="A0A5P1EN30"/>
<evidence type="ECO:0000313" key="3">
    <source>
        <dbReference type="Proteomes" id="UP000243459"/>
    </source>
</evidence>
<accession>A0A5P1EN30</accession>
<organism evidence="2 3">
    <name type="scientific">Asparagus officinalis</name>
    <name type="common">Garden asparagus</name>
    <dbReference type="NCBI Taxonomy" id="4686"/>
    <lineage>
        <taxon>Eukaryota</taxon>
        <taxon>Viridiplantae</taxon>
        <taxon>Streptophyta</taxon>
        <taxon>Embryophyta</taxon>
        <taxon>Tracheophyta</taxon>
        <taxon>Spermatophyta</taxon>
        <taxon>Magnoliopsida</taxon>
        <taxon>Liliopsida</taxon>
        <taxon>Asparagales</taxon>
        <taxon>Asparagaceae</taxon>
        <taxon>Asparagoideae</taxon>
        <taxon>Asparagus</taxon>
    </lineage>
</organism>
<keyword evidence="3" id="KW-1185">Reference proteome</keyword>
<reference evidence="3" key="1">
    <citation type="journal article" date="2017" name="Nat. Commun.">
        <title>The asparagus genome sheds light on the origin and evolution of a young Y chromosome.</title>
        <authorList>
            <person name="Harkess A."/>
            <person name="Zhou J."/>
            <person name="Xu C."/>
            <person name="Bowers J.E."/>
            <person name="Van der Hulst R."/>
            <person name="Ayyampalayam S."/>
            <person name="Mercati F."/>
            <person name="Riccardi P."/>
            <person name="McKain M.R."/>
            <person name="Kakrana A."/>
            <person name="Tang H."/>
            <person name="Ray J."/>
            <person name="Groenendijk J."/>
            <person name="Arikit S."/>
            <person name="Mathioni S.M."/>
            <person name="Nakano M."/>
            <person name="Shan H."/>
            <person name="Telgmann-Rauber A."/>
            <person name="Kanno A."/>
            <person name="Yue Z."/>
            <person name="Chen H."/>
            <person name="Li W."/>
            <person name="Chen Y."/>
            <person name="Xu X."/>
            <person name="Zhang Y."/>
            <person name="Luo S."/>
            <person name="Chen H."/>
            <person name="Gao J."/>
            <person name="Mao Z."/>
            <person name="Pires J.C."/>
            <person name="Luo M."/>
            <person name="Kudrna D."/>
            <person name="Wing R.A."/>
            <person name="Meyers B.C."/>
            <person name="Yi K."/>
            <person name="Kong H."/>
            <person name="Lavrijsen P."/>
            <person name="Sunseri F."/>
            <person name="Falavigna A."/>
            <person name="Ye Y."/>
            <person name="Leebens-Mack J.H."/>
            <person name="Chen G."/>
        </authorList>
    </citation>
    <scope>NUCLEOTIDE SEQUENCE [LARGE SCALE GENOMIC DNA]</scope>
    <source>
        <strain evidence="3">cv. DH0086</strain>
    </source>
</reference>
<dbReference type="Gramene" id="ONK66557">
    <property type="protein sequence ID" value="ONK66557"/>
    <property type="gene ID" value="A4U43_C06F9430"/>
</dbReference>
<dbReference type="EMBL" id="CM007386">
    <property type="protein sequence ID" value="ONK66557.1"/>
    <property type="molecule type" value="Genomic_DNA"/>
</dbReference>
<sequence length="309" mass="34314">MDEAAHPRPGGRRDLRSRRASEGPVIVRRASVGEKYLATSVRREPSWSVGRQVVDQTRRRPFLRTDHQPLGPPRIGERRVISDHRETPPPLWCTPAHRLGRRSELDLPQKSANSAVTSQQPAECLLLCYLLCSRPLEPVSKPQDIQFHFSWPQPAGLFKGKKMGVVWFCSGYMVLVRFSCYLSVYGYLLRFRGGAISPYPLQKVAEGGRKGGGGLAVGRKLRDSDLGPTLVVRVRGEASRCWSDLGVATPSSRSELANVFARRSSRETLGLRRRARNRASSRGEMPSFVVQVIRASSSGVGFGIVVGRE</sequence>
<feature type="region of interest" description="Disordered" evidence="1">
    <location>
        <begin position="1"/>
        <end position="26"/>
    </location>
</feature>
<protein>
    <submittedName>
        <fullName evidence="2">Uncharacterized protein</fullName>
    </submittedName>
</protein>
<evidence type="ECO:0000313" key="2">
    <source>
        <dbReference type="EMBL" id="ONK66557.1"/>
    </source>
</evidence>
<feature type="compositionally biased region" description="Basic and acidic residues" evidence="1">
    <location>
        <begin position="1"/>
        <end position="21"/>
    </location>
</feature>
<gene>
    <name evidence="2" type="ORF">A4U43_C06F9430</name>
</gene>
<evidence type="ECO:0000256" key="1">
    <source>
        <dbReference type="SAM" id="MobiDB-lite"/>
    </source>
</evidence>